<keyword evidence="5 10" id="KW-0812">Transmembrane</keyword>
<feature type="transmembrane region" description="Helical" evidence="10">
    <location>
        <begin position="53"/>
        <end position="69"/>
    </location>
</feature>
<evidence type="ECO:0000256" key="9">
    <source>
        <dbReference type="PIRNR" id="PIRNR016636"/>
    </source>
</evidence>
<dbReference type="InterPro" id="IPR024194">
    <property type="entry name" value="Ac/AlaTfrase_AlgI/DltB"/>
</dbReference>
<evidence type="ECO:0000256" key="3">
    <source>
        <dbReference type="ARBA" id="ARBA00022475"/>
    </source>
</evidence>
<dbReference type="InterPro" id="IPR051085">
    <property type="entry name" value="MB_O-acyltransferase"/>
</dbReference>
<dbReference type="Proteomes" id="UP000308230">
    <property type="component" value="Unassembled WGS sequence"/>
</dbReference>
<comment type="similarity">
    <text evidence="2 9">Belongs to the membrane-bound acyltransferase family.</text>
</comment>
<sequence length="489" mass="56199">MLFNSFEFIFAFLPITIALYYLCAKFEKLTLAKTVLIVASLAFYAYWDYRYLALLFFSILFNYLFGKILSYKPNKITLSIGVAVNLGLLGYYKYADFFLENLNQVTGTSYSLLNIVLPLAISFFTFQQIGFLVDSYRGLTKEYDFLNYMLFVVFFPQLIAGPIVHHKEVIPQFQDKNNFKVHHKHLVLGLLIFSMGLFKKVVVADSLALWATPAFDQAESLTFFEAWGAALAYTFQLYFDFSGYSEMAIGLGFLFNINLPINFMSPYKANNIIDFWRTWHITLSTFLKDYLYIPLGGNRKGKARKYVNLFTTMVLGGLWHGAGWTFIIWGALHGLYNMINHFYRDTKKKLLARAGNKRSNLEMAATREDKAPGLLEKLSFLPARLLTFFAVLFAWVFFRAETFDDAARVLKGMAGMNGFAVGKQTYLPSGNMELLVLFGVFLWVSFAPNTIEIAKKLKPNAKWAIFISIVLITALMFINRENEFLYFQF</sequence>
<evidence type="ECO:0000256" key="5">
    <source>
        <dbReference type="ARBA" id="ARBA00022692"/>
    </source>
</evidence>
<dbReference type="InterPro" id="IPR004299">
    <property type="entry name" value="MBOAT_fam"/>
</dbReference>
<feature type="transmembrane region" description="Helical" evidence="10">
    <location>
        <begin position="378"/>
        <end position="398"/>
    </location>
</feature>
<comment type="caution">
    <text evidence="11">The sequence shown here is derived from an EMBL/GenBank/DDBJ whole genome shotgun (WGS) entry which is preliminary data.</text>
</comment>
<evidence type="ECO:0000313" key="12">
    <source>
        <dbReference type="Proteomes" id="UP000308230"/>
    </source>
</evidence>
<proteinExistence type="inferred from homology"/>
<evidence type="ECO:0000256" key="6">
    <source>
        <dbReference type="ARBA" id="ARBA00022989"/>
    </source>
</evidence>
<keyword evidence="6 10" id="KW-1133">Transmembrane helix</keyword>
<dbReference type="GO" id="GO:0042121">
    <property type="term" value="P:alginic acid biosynthetic process"/>
    <property type="evidence" value="ECO:0007669"/>
    <property type="project" value="InterPro"/>
</dbReference>
<dbReference type="PIRSF" id="PIRSF016636">
    <property type="entry name" value="AlgI_DltB"/>
    <property type="match status" value="1"/>
</dbReference>
<dbReference type="GO" id="GO:0016746">
    <property type="term" value="F:acyltransferase activity"/>
    <property type="evidence" value="ECO:0007669"/>
    <property type="project" value="UniProtKB-KW"/>
</dbReference>
<keyword evidence="4 9" id="KW-0808">Transferase</keyword>
<feature type="transmembrane region" description="Helical" evidence="10">
    <location>
        <begin position="434"/>
        <end position="451"/>
    </location>
</feature>
<comment type="subcellular location">
    <subcellularLocation>
        <location evidence="1">Cell membrane</location>
        <topology evidence="1">Multi-pass membrane protein</topology>
    </subcellularLocation>
</comment>
<dbReference type="GO" id="GO:0005886">
    <property type="term" value="C:plasma membrane"/>
    <property type="evidence" value="ECO:0007669"/>
    <property type="project" value="UniProtKB-SubCell"/>
</dbReference>
<keyword evidence="7 9" id="KW-0472">Membrane</keyword>
<feature type="transmembrane region" description="Helical" evidence="10">
    <location>
        <begin position="76"/>
        <end position="92"/>
    </location>
</feature>
<evidence type="ECO:0000256" key="8">
    <source>
        <dbReference type="ARBA" id="ARBA00023315"/>
    </source>
</evidence>
<gene>
    <name evidence="11" type="ORF">FCL54_14165</name>
</gene>
<dbReference type="PANTHER" id="PTHR13285">
    <property type="entry name" value="ACYLTRANSFERASE"/>
    <property type="match status" value="1"/>
</dbReference>
<dbReference type="RefSeq" id="WP_138127388.1">
    <property type="nucleotide sequence ID" value="NZ_SWLG01000009.1"/>
</dbReference>
<feature type="transmembrane region" description="Helical" evidence="10">
    <location>
        <begin position="145"/>
        <end position="165"/>
    </location>
</feature>
<accession>A0A5R9EZC4</accession>
<evidence type="ECO:0000256" key="2">
    <source>
        <dbReference type="ARBA" id="ARBA00010323"/>
    </source>
</evidence>
<protein>
    <submittedName>
        <fullName evidence="11">MBOAT family protein</fullName>
    </submittedName>
</protein>
<evidence type="ECO:0000256" key="1">
    <source>
        <dbReference type="ARBA" id="ARBA00004651"/>
    </source>
</evidence>
<evidence type="ECO:0000313" key="11">
    <source>
        <dbReference type="EMBL" id="TLS36662.1"/>
    </source>
</evidence>
<organism evidence="11 12">
    <name type="scientific">Exobacillus caeni</name>
    <dbReference type="NCBI Taxonomy" id="2574798"/>
    <lineage>
        <taxon>Bacteria</taxon>
        <taxon>Bacillati</taxon>
        <taxon>Bacillota</taxon>
        <taxon>Bacilli</taxon>
        <taxon>Bacillales</taxon>
        <taxon>Guptibacillaceae</taxon>
        <taxon>Exobacillus</taxon>
    </lineage>
</organism>
<evidence type="ECO:0000256" key="10">
    <source>
        <dbReference type="SAM" id="Phobius"/>
    </source>
</evidence>
<feature type="transmembrane region" description="Helical" evidence="10">
    <location>
        <begin position="30"/>
        <end position="47"/>
    </location>
</feature>
<dbReference type="AlphaFoldDB" id="A0A5R9EZC4"/>
<feature type="transmembrane region" description="Helical" evidence="10">
    <location>
        <begin position="463"/>
        <end position="479"/>
    </location>
</feature>
<feature type="transmembrane region" description="Helical" evidence="10">
    <location>
        <begin position="112"/>
        <end position="133"/>
    </location>
</feature>
<feature type="transmembrane region" description="Helical" evidence="10">
    <location>
        <begin position="6"/>
        <end position="23"/>
    </location>
</feature>
<evidence type="ECO:0000256" key="7">
    <source>
        <dbReference type="ARBA" id="ARBA00023136"/>
    </source>
</evidence>
<reference evidence="11 12" key="1">
    <citation type="submission" date="2019-04" db="EMBL/GenBank/DDBJ databases">
        <title>Bacillus caeni sp. nov., a bacterium isolated from mangrove sediment.</title>
        <authorList>
            <person name="Huang H."/>
            <person name="Mo K."/>
            <person name="Hu Y."/>
        </authorList>
    </citation>
    <scope>NUCLEOTIDE SEQUENCE [LARGE SCALE GENOMIC DNA]</scope>
    <source>
        <strain evidence="11 12">HB172195</strain>
    </source>
</reference>
<evidence type="ECO:0000256" key="4">
    <source>
        <dbReference type="ARBA" id="ARBA00022679"/>
    </source>
</evidence>
<dbReference type="Pfam" id="PF03062">
    <property type="entry name" value="MBOAT"/>
    <property type="match status" value="1"/>
</dbReference>
<keyword evidence="3 9" id="KW-1003">Cell membrane</keyword>
<dbReference type="OrthoDB" id="9805788at2"/>
<keyword evidence="12" id="KW-1185">Reference proteome</keyword>
<dbReference type="EMBL" id="SWLG01000009">
    <property type="protein sequence ID" value="TLS36662.1"/>
    <property type="molecule type" value="Genomic_DNA"/>
</dbReference>
<name>A0A5R9EZC4_9BACL</name>
<dbReference type="PIRSF" id="PIRSF500217">
    <property type="entry name" value="AlgI"/>
    <property type="match status" value="1"/>
</dbReference>
<dbReference type="InterPro" id="IPR028362">
    <property type="entry name" value="AlgI"/>
</dbReference>
<keyword evidence="8 9" id="KW-0012">Acyltransferase</keyword>
<dbReference type="PANTHER" id="PTHR13285:SF23">
    <property type="entry name" value="TEICHOIC ACID D-ALANYLTRANSFERASE"/>
    <property type="match status" value="1"/>
</dbReference>